<evidence type="ECO:0000313" key="1">
    <source>
        <dbReference type="EMBL" id="MEU3785244.1"/>
    </source>
</evidence>
<dbReference type="Proteomes" id="UP001550739">
    <property type="component" value="Unassembled WGS sequence"/>
</dbReference>
<dbReference type="EMBL" id="JBEZVE010000019">
    <property type="protein sequence ID" value="MEU3785244.1"/>
    <property type="molecule type" value="Genomic_DNA"/>
</dbReference>
<proteinExistence type="predicted"/>
<accession>A0ABV2ZRP8</accession>
<gene>
    <name evidence="1" type="ORF">AB0E89_32705</name>
</gene>
<protein>
    <submittedName>
        <fullName evidence="1">Uncharacterized protein</fullName>
    </submittedName>
</protein>
<sequence>MGETMDRPGIASRIMSGNDALMRRSTVDGYAYRCPQCRTTSPEVPTKAEARAQRDIHRRDFHGGHIPDGEEVLEPERMRFVDLPRSQKIATVIVALALLVGVLIKAG</sequence>
<reference evidence="1 2" key="1">
    <citation type="submission" date="2024-06" db="EMBL/GenBank/DDBJ databases">
        <title>The Natural Products Discovery Center: Release of the First 8490 Sequenced Strains for Exploring Actinobacteria Biosynthetic Diversity.</title>
        <authorList>
            <person name="Kalkreuter E."/>
            <person name="Kautsar S.A."/>
            <person name="Yang D."/>
            <person name="Bader C.D."/>
            <person name="Teijaro C.N."/>
            <person name="Fluegel L."/>
            <person name="Davis C.M."/>
            <person name="Simpson J.R."/>
            <person name="Lauterbach L."/>
            <person name="Steele A.D."/>
            <person name="Gui C."/>
            <person name="Meng S."/>
            <person name="Li G."/>
            <person name="Viehrig K."/>
            <person name="Ye F."/>
            <person name="Su P."/>
            <person name="Kiefer A.F."/>
            <person name="Nichols A."/>
            <person name="Cepeda A.J."/>
            <person name="Yan W."/>
            <person name="Fan B."/>
            <person name="Jiang Y."/>
            <person name="Adhikari A."/>
            <person name="Zheng C.-J."/>
            <person name="Schuster L."/>
            <person name="Cowan T.M."/>
            <person name="Smanski M.J."/>
            <person name="Chevrette M.G."/>
            <person name="De Carvalho L.P.S."/>
            <person name="Shen B."/>
        </authorList>
    </citation>
    <scope>NUCLEOTIDE SEQUENCE [LARGE SCALE GENOMIC DNA]</scope>
    <source>
        <strain evidence="1 2">NPDC033843</strain>
    </source>
</reference>
<organism evidence="1 2">
    <name type="scientific">Streptomyces sp. 900129855</name>
    <dbReference type="NCBI Taxonomy" id="3155129"/>
    <lineage>
        <taxon>Bacteria</taxon>
        <taxon>Bacillati</taxon>
        <taxon>Actinomycetota</taxon>
        <taxon>Actinomycetes</taxon>
        <taxon>Kitasatosporales</taxon>
        <taxon>Streptomycetaceae</taxon>
        <taxon>Streptomyces</taxon>
    </lineage>
</organism>
<dbReference type="RefSeq" id="WP_334580134.1">
    <property type="nucleotide sequence ID" value="NZ_JBEZVE010000019.1"/>
</dbReference>
<comment type="caution">
    <text evidence="1">The sequence shown here is derived from an EMBL/GenBank/DDBJ whole genome shotgun (WGS) entry which is preliminary data.</text>
</comment>
<name>A0ABV2ZRP8_9ACTN</name>
<evidence type="ECO:0000313" key="2">
    <source>
        <dbReference type="Proteomes" id="UP001550739"/>
    </source>
</evidence>
<keyword evidence="2" id="KW-1185">Reference proteome</keyword>